<evidence type="ECO:0000256" key="8">
    <source>
        <dbReference type="SAM" id="Phobius"/>
    </source>
</evidence>
<sequence length="373" mass="42385">MSASSSSSGRPIQTHSMVSAHETFQRHVAEQFSSLQATSPDELLTIPWIHKLIGVFLSCQNEFRSILQNNQEFLNRPPMERFVSAYYERCVKGLDVCNVIREGIERIRQWLRLLEIVMSAMDNIIYMESHFRRAKRALVDLAICMLDNNGSSSSSSSVSRKNRSFGRTRNTQTDQQGTHTRQFRSLSWSVSQNWSAVKQLQSFGNSLSTPRSSEVTSSGGLATIVYTMSYVLYFLMWALVAAIPCQDRGLQTNFYLSSTFLWSAPLLALRERILQESKKKERKNCCGLLKEIYTLEIRARSLNQLLDTTPFPLSGITYTEVKKGAEELKEVCDSLKEELNPLERRVKEAFHAIVRCRVEGLHSIAMAQASCPT</sequence>
<evidence type="ECO:0000313" key="10">
    <source>
        <dbReference type="Proteomes" id="UP000249390"/>
    </source>
</evidence>
<dbReference type="InterPro" id="IPR008511">
    <property type="entry name" value="ROH1-like"/>
</dbReference>
<comment type="similarity">
    <text evidence="5">Belongs to the ROH1 family.</text>
</comment>
<accession>A0A328DJN2</accession>
<feature type="compositionally biased region" description="Polar residues" evidence="7">
    <location>
        <begin position="167"/>
        <end position="181"/>
    </location>
</feature>
<dbReference type="Proteomes" id="UP000249390">
    <property type="component" value="Unassembled WGS sequence"/>
</dbReference>
<feature type="region of interest" description="Disordered" evidence="7">
    <location>
        <begin position="150"/>
        <end position="181"/>
    </location>
</feature>
<comment type="subcellular location">
    <subcellularLocation>
        <location evidence="1">Membrane</location>
        <topology evidence="1">Single-pass membrane protein</topology>
    </subcellularLocation>
</comment>
<evidence type="ECO:0000256" key="5">
    <source>
        <dbReference type="ARBA" id="ARBA00035114"/>
    </source>
</evidence>
<evidence type="ECO:0000256" key="1">
    <source>
        <dbReference type="ARBA" id="ARBA00004167"/>
    </source>
</evidence>
<dbReference type="PANTHER" id="PTHR31509">
    <property type="entry name" value="BPS1-LIKE PROTEIN"/>
    <property type="match status" value="1"/>
</dbReference>
<evidence type="ECO:0000313" key="9">
    <source>
        <dbReference type="EMBL" id="RAL45714.1"/>
    </source>
</evidence>
<reference evidence="9 10" key="1">
    <citation type="submission" date="2018-06" db="EMBL/GenBank/DDBJ databases">
        <title>The Genome of Cuscuta australis (Dodder) Provides Insight into the Evolution of Plant Parasitism.</title>
        <authorList>
            <person name="Liu H."/>
        </authorList>
    </citation>
    <scope>NUCLEOTIDE SEQUENCE [LARGE SCALE GENOMIC DNA]</scope>
    <source>
        <strain evidence="10">cv. Yunnan</strain>
        <tissue evidence="9">Vines</tissue>
    </source>
</reference>
<dbReference type="AlphaFoldDB" id="A0A328DJN2"/>
<keyword evidence="6" id="KW-0175">Coiled coil</keyword>
<keyword evidence="3 8" id="KW-1133">Transmembrane helix</keyword>
<evidence type="ECO:0000256" key="4">
    <source>
        <dbReference type="ARBA" id="ARBA00023136"/>
    </source>
</evidence>
<feature type="transmembrane region" description="Helical" evidence="8">
    <location>
        <begin position="221"/>
        <end position="242"/>
    </location>
</feature>
<keyword evidence="4 8" id="KW-0472">Membrane</keyword>
<evidence type="ECO:0000256" key="6">
    <source>
        <dbReference type="SAM" id="Coils"/>
    </source>
</evidence>
<organism evidence="9 10">
    <name type="scientific">Cuscuta australis</name>
    <dbReference type="NCBI Taxonomy" id="267555"/>
    <lineage>
        <taxon>Eukaryota</taxon>
        <taxon>Viridiplantae</taxon>
        <taxon>Streptophyta</taxon>
        <taxon>Embryophyta</taxon>
        <taxon>Tracheophyta</taxon>
        <taxon>Spermatophyta</taxon>
        <taxon>Magnoliopsida</taxon>
        <taxon>eudicotyledons</taxon>
        <taxon>Gunneridae</taxon>
        <taxon>Pentapetalae</taxon>
        <taxon>asterids</taxon>
        <taxon>lamiids</taxon>
        <taxon>Solanales</taxon>
        <taxon>Convolvulaceae</taxon>
        <taxon>Cuscuteae</taxon>
        <taxon>Cuscuta</taxon>
        <taxon>Cuscuta subgen. Grammica</taxon>
        <taxon>Cuscuta sect. Cleistogrammica</taxon>
    </lineage>
</organism>
<dbReference type="GO" id="GO:0016020">
    <property type="term" value="C:membrane"/>
    <property type="evidence" value="ECO:0007669"/>
    <property type="project" value="UniProtKB-SubCell"/>
</dbReference>
<gene>
    <name evidence="9" type="ORF">DM860_009578</name>
</gene>
<dbReference type="EMBL" id="NQVE01000129">
    <property type="protein sequence ID" value="RAL45714.1"/>
    <property type="molecule type" value="Genomic_DNA"/>
</dbReference>
<keyword evidence="2 8" id="KW-0812">Transmembrane</keyword>
<feature type="coiled-coil region" evidence="6">
    <location>
        <begin position="318"/>
        <end position="345"/>
    </location>
</feature>
<dbReference type="Pfam" id="PF05633">
    <property type="entry name" value="ROH1-like"/>
    <property type="match status" value="1"/>
</dbReference>
<evidence type="ECO:0000256" key="3">
    <source>
        <dbReference type="ARBA" id="ARBA00022989"/>
    </source>
</evidence>
<evidence type="ECO:0000256" key="2">
    <source>
        <dbReference type="ARBA" id="ARBA00022692"/>
    </source>
</evidence>
<protein>
    <submittedName>
        <fullName evidence="9">Uncharacterized protein</fullName>
    </submittedName>
</protein>
<name>A0A328DJN2_9ASTE</name>
<comment type="caution">
    <text evidence="9">The sequence shown here is derived from an EMBL/GenBank/DDBJ whole genome shotgun (WGS) entry which is preliminary data.</text>
</comment>
<keyword evidence="10" id="KW-1185">Reference proteome</keyword>
<evidence type="ECO:0000256" key="7">
    <source>
        <dbReference type="SAM" id="MobiDB-lite"/>
    </source>
</evidence>
<proteinExistence type="inferred from homology"/>